<keyword evidence="3 6" id="KW-0812">Transmembrane</keyword>
<feature type="transmembrane region" description="Helical" evidence="6">
    <location>
        <begin position="272"/>
        <end position="289"/>
    </location>
</feature>
<name>A0ABQ9JEB3_9CUCU</name>
<evidence type="ECO:0000256" key="6">
    <source>
        <dbReference type="SAM" id="Phobius"/>
    </source>
</evidence>
<dbReference type="PANTHER" id="PTHR20855:SF138">
    <property type="entry name" value="PROGESTIN AND ADIPOQ RECEPTOR FAMILY MEMBER 4"/>
    <property type="match status" value="1"/>
</dbReference>
<evidence type="ECO:0000313" key="8">
    <source>
        <dbReference type="Proteomes" id="UP001162164"/>
    </source>
</evidence>
<dbReference type="PANTHER" id="PTHR20855">
    <property type="entry name" value="ADIPOR/PROGESTIN RECEPTOR-RELATED"/>
    <property type="match status" value="1"/>
</dbReference>
<dbReference type="InterPro" id="IPR004254">
    <property type="entry name" value="AdipoR/HlyIII-related"/>
</dbReference>
<keyword evidence="8" id="KW-1185">Reference proteome</keyword>
<keyword evidence="4 6" id="KW-1133">Transmembrane helix</keyword>
<dbReference type="Pfam" id="PF03006">
    <property type="entry name" value="HlyIII"/>
    <property type="match status" value="1"/>
</dbReference>
<organism evidence="7 8">
    <name type="scientific">Molorchus minor</name>
    <dbReference type="NCBI Taxonomy" id="1323400"/>
    <lineage>
        <taxon>Eukaryota</taxon>
        <taxon>Metazoa</taxon>
        <taxon>Ecdysozoa</taxon>
        <taxon>Arthropoda</taxon>
        <taxon>Hexapoda</taxon>
        <taxon>Insecta</taxon>
        <taxon>Pterygota</taxon>
        <taxon>Neoptera</taxon>
        <taxon>Endopterygota</taxon>
        <taxon>Coleoptera</taxon>
        <taxon>Polyphaga</taxon>
        <taxon>Cucujiformia</taxon>
        <taxon>Chrysomeloidea</taxon>
        <taxon>Cerambycidae</taxon>
        <taxon>Lamiinae</taxon>
        <taxon>Monochamini</taxon>
        <taxon>Molorchus</taxon>
    </lineage>
</organism>
<evidence type="ECO:0000256" key="3">
    <source>
        <dbReference type="ARBA" id="ARBA00022692"/>
    </source>
</evidence>
<feature type="transmembrane region" description="Helical" evidence="6">
    <location>
        <begin position="180"/>
        <end position="201"/>
    </location>
</feature>
<evidence type="ECO:0000256" key="5">
    <source>
        <dbReference type="ARBA" id="ARBA00023136"/>
    </source>
</evidence>
<protein>
    <recommendedName>
        <fullName evidence="9">Progestin and adipoQ receptor family member 4</fullName>
    </recommendedName>
</protein>
<accession>A0ABQ9JEB3</accession>
<gene>
    <name evidence="7" type="ORF">NQ317_010087</name>
</gene>
<comment type="similarity">
    <text evidence="2">Belongs to the ADIPOR family.</text>
</comment>
<feature type="transmembrane region" description="Helical" evidence="6">
    <location>
        <begin position="82"/>
        <end position="102"/>
    </location>
</feature>
<feature type="transmembrane region" description="Helical" evidence="6">
    <location>
        <begin position="231"/>
        <end position="252"/>
    </location>
</feature>
<proteinExistence type="inferred from homology"/>
<feature type="transmembrane region" description="Helical" evidence="6">
    <location>
        <begin position="150"/>
        <end position="171"/>
    </location>
</feature>
<sequence length="304" mass="34880">SKQAWVNRETRPAFATNRKATKKLLQDEEEAKFDKKKALLHWTAMPKHLQFNPYILTGYRPLTNAWGCVSSIWYLHNETINIVTHAIPILYILLTVPQILPWSQADLRFLAWCHIGGILCPWIGSFLYHLFMNLHQGAKAYYLLLQVDMLGIWVSQSFGAMPMIFATTYCLPSFTRTSMITFYCLLSIWGLYKALTAWSPWERRLCFLLPFIMRILLWGLRITYLGGGDPAAFLHVVLQDVVSIAGGAIGALHIPEKWFPGQVDLYLNSHNIMHVMVVAAVYFMHVATIRDLTWMSRVKCNSAL</sequence>
<evidence type="ECO:0000313" key="7">
    <source>
        <dbReference type="EMBL" id="KAJ8976320.1"/>
    </source>
</evidence>
<dbReference type="Proteomes" id="UP001162164">
    <property type="component" value="Unassembled WGS sequence"/>
</dbReference>
<evidence type="ECO:0000256" key="2">
    <source>
        <dbReference type="ARBA" id="ARBA00007018"/>
    </source>
</evidence>
<feature type="transmembrane region" description="Helical" evidence="6">
    <location>
        <begin position="207"/>
        <end position="224"/>
    </location>
</feature>
<keyword evidence="5 6" id="KW-0472">Membrane</keyword>
<reference evidence="7" key="1">
    <citation type="journal article" date="2023" name="Insect Mol. Biol.">
        <title>Genome sequencing provides insights into the evolution of gene families encoding plant cell wall-degrading enzymes in longhorned beetles.</title>
        <authorList>
            <person name="Shin N.R."/>
            <person name="Okamura Y."/>
            <person name="Kirsch R."/>
            <person name="Pauchet Y."/>
        </authorList>
    </citation>
    <scope>NUCLEOTIDE SEQUENCE</scope>
    <source>
        <strain evidence="7">MMC_N1</strain>
    </source>
</reference>
<comment type="subcellular location">
    <subcellularLocation>
        <location evidence="1">Membrane</location>
        <topology evidence="1">Multi-pass membrane protein</topology>
    </subcellularLocation>
</comment>
<feature type="transmembrane region" description="Helical" evidence="6">
    <location>
        <begin position="109"/>
        <end position="130"/>
    </location>
</feature>
<evidence type="ECO:0000256" key="4">
    <source>
        <dbReference type="ARBA" id="ARBA00022989"/>
    </source>
</evidence>
<dbReference type="EMBL" id="JAPWTJ010000696">
    <property type="protein sequence ID" value="KAJ8976320.1"/>
    <property type="molecule type" value="Genomic_DNA"/>
</dbReference>
<evidence type="ECO:0000256" key="1">
    <source>
        <dbReference type="ARBA" id="ARBA00004141"/>
    </source>
</evidence>
<evidence type="ECO:0008006" key="9">
    <source>
        <dbReference type="Google" id="ProtNLM"/>
    </source>
</evidence>
<comment type="caution">
    <text evidence="7">The sequence shown here is derived from an EMBL/GenBank/DDBJ whole genome shotgun (WGS) entry which is preliminary data.</text>
</comment>
<feature type="non-terminal residue" evidence="7">
    <location>
        <position position="1"/>
    </location>
</feature>